<dbReference type="Gene3D" id="1.10.357.140">
    <property type="entry name" value="UbiA prenyltransferase"/>
    <property type="match status" value="1"/>
</dbReference>
<dbReference type="InterPro" id="IPR004657">
    <property type="entry name" value="MenA"/>
</dbReference>
<keyword evidence="2 8" id="KW-0474">Menaquinone biosynthesis</keyword>
<gene>
    <name evidence="8" type="primary">menA</name>
    <name evidence="10" type="ORF">CUN48_04640</name>
</gene>
<keyword evidence="5 8" id="KW-0812">Transmembrane</keyword>
<keyword evidence="6 8" id="KW-1133">Transmembrane helix</keyword>
<feature type="transmembrane region" description="Helical" evidence="8">
    <location>
        <begin position="117"/>
        <end position="134"/>
    </location>
</feature>
<dbReference type="PANTHER" id="PTHR13929:SF0">
    <property type="entry name" value="UBIA PRENYLTRANSFERASE DOMAIN-CONTAINING PROTEIN 1"/>
    <property type="match status" value="1"/>
</dbReference>
<evidence type="ECO:0000256" key="1">
    <source>
        <dbReference type="ARBA" id="ARBA00004141"/>
    </source>
</evidence>
<dbReference type="EC" id="2.5.1.74" evidence="8 9"/>
<accession>A0A2M8QEL6</accession>
<evidence type="ECO:0000256" key="8">
    <source>
        <dbReference type="HAMAP-Rule" id="MF_01937"/>
    </source>
</evidence>
<dbReference type="GO" id="GO:0046428">
    <property type="term" value="F:1,4-dihydroxy-2-naphthoate polyprenyltransferase activity"/>
    <property type="evidence" value="ECO:0007669"/>
    <property type="project" value="UniProtKB-UniRule"/>
</dbReference>
<dbReference type="InterPro" id="IPR044878">
    <property type="entry name" value="UbiA_sf"/>
</dbReference>
<feature type="transmembrane region" description="Helical" evidence="8">
    <location>
        <begin position="170"/>
        <end position="189"/>
    </location>
</feature>
<name>A0A2M8QEL6_9CHLR</name>
<dbReference type="NCBIfam" id="TIGR00751">
    <property type="entry name" value="menA"/>
    <property type="match status" value="1"/>
</dbReference>
<evidence type="ECO:0000256" key="2">
    <source>
        <dbReference type="ARBA" id="ARBA00022428"/>
    </source>
</evidence>
<dbReference type="Pfam" id="PF01040">
    <property type="entry name" value="UbiA"/>
    <property type="match status" value="1"/>
</dbReference>
<organism evidence="10 11">
    <name type="scientific">Candidatus Thermofonsia Clade 3 bacterium</name>
    <dbReference type="NCBI Taxonomy" id="2364212"/>
    <lineage>
        <taxon>Bacteria</taxon>
        <taxon>Bacillati</taxon>
        <taxon>Chloroflexota</taxon>
        <taxon>Candidatus Thermofontia</taxon>
        <taxon>Candidatus Thermofonsia Clade 3</taxon>
    </lineage>
</organism>
<dbReference type="NCBIfam" id="NF004751">
    <property type="entry name" value="PRK06080.1-3"/>
    <property type="match status" value="1"/>
</dbReference>
<evidence type="ECO:0000256" key="7">
    <source>
        <dbReference type="ARBA" id="ARBA00023136"/>
    </source>
</evidence>
<comment type="function">
    <text evidence="8">Conversion of 1,4-dihydroxy-2-naphthoate (DHNA) to demethylmenaquinone (DMK).</text>
</comment>
<comment type="caution">
    <text evidence="10">The sequence shown here is derived from an EMBL/GenBank/DDBJ whole genome shotgun (WGS) entry which is preliminary data.</text>
</comment>
<feature type="transmembrane region" description="Helical" evidence="8">
    <location>
        <begin position="146"/>
        <end position="164"/>
    </location>
</feature>
<sequence>MAAARPNPWLLAARPRTLPASISPVIVGTALVLREGRFNPLIFVATLSAAILLQVGANYANDVFDYIHGADRTRHGPMRVTQSGLLTPRQMLLGTAVVFGLAALVGVYLALVGGWPILLIGALSIIFALAYTAGPFPLAYRGLGDLLAFLFFGVVAVMGTYFLQSGRFTPIAFIVSLPNALLATAIIVVNNLRDLDTDREAGKRTLAVHIGDRATRVEYTLMLVGAYLVPLALCVVGAVGVWAWLLPWASAPIAWTLARQLWRTPRSPALNPILARTARLNLIFSILLAVGWVVG</sequence>
<comment type="catalytic activity">
    <reaction evidence="8">
        <text>an all-trans-polyprenyl diphosphate + 1,4-dihydroxy-2-naphthoate + H(+) = a 2-demethylmenaquinol + CO2 + diphosphate</text>
        <dbReference type="Rhea" id="RHEA:26478"/>
        <dbReference type="Rhea" id="RHEA-COMP:9563"/>
        <dbReference type="Rhea" id="RHEA-COMP:9564"/>
        <dbReference type="ChEBI" id="CHEBI:11173"/>
        <dbReference type="ChEBI" id="CHEBI:15378"/>
        <dbReference type="ChEBI" id="CHEBI:16526"/>
        <dbReference type="ChEBI" id="CHEBI:33019"/>
        <dbReference type="ChEBI" id="CHEBI:55437"/>
        <dbReference type="ChEBI" id="CHEBI:58914"/>
        <dbReference type="EC" id="2.5.1.74"/>
    </reaction>
</comment>
<protein>
    <recommendedName>
        <fullName evidence="8 9">1,4-dihydroxy-2-naphthoate octaprenyltransferase</fullName>
        <shortName evidence="8">DHNA-octaprenyltransferase</shortName>
        <ecNumber evidence="8 9">2.5.1.74</ecNumber>
    </recommendedName>
</protein>
<comment type="subcellular location">
    <subcellularLocation>
        <location evidence="8">Cell membrane</location>
        <topology evidence="8">Multi-pass membrane protein</topology>
    </subcellularLocation>
    <subcellularLocation>
        <location evidence="1">Membrane</location>
        <topology evidence="1">Multi-pass membrane protein</topology>
    </subcellularLocation>
</comment>
<feature type="transmembrane region" description="Helical" evidence="8">
    <location>
        <begin position="221"/>
        <end position="245"/>
    </location>
</feature>
<dbReference type="InterPro" id="IPR026046">
    <property type="entry name" value="UBIAD1"/>
</dbReference>
<evidence type="ECO:0000256" key="3">
    <source>
        <dbReference type="ARBA" id="ARBA00022475"/>
    </source>
</evidence>
<dbReference type="GO" id="GO:0009234">
    <property type="term" value="P:menaquinone biosynthetic process"/>
    <property type="evidence" value="ECO:0007669"/>
    <property type="project" value="UniProtKB-UniRule"/>
</dbReference>
<dbReference type="AlphaFoldDB" id="A0A2M8QEL6"/>
<keyword evidence="3 8" id="KW-1003">Cell membrane</keyword>
<reference evidence="10 11" key="1">
    <citation type="submission" date="2017-11" db="EMBL/GenBank/DDBJ databases">
        <title>Evolution of Phototrophy in the Chloroflexi Phylum Driven by Horizontal Gene Transfer.</title>
        <authorList>
            <person name="Ward L.M."/>
            <person name="Hemp J."/>
            <person name="Shih P.M."/>
            <person name="Mcglynn S.E."/>
            <person name="Fischer W."/>
        </authorList>
    </citation>
    <scope>NUCLEOTIDE SEQUENCE [LARGE SCALE GENOMIC DNA]</scope>
    <source>
        <strain evidence="10">JP3_7</strain>
    </source>
</reference>
<feature type="transmembrane region" description="Helical" evidence="8">
    <location>
        <begin position="273"/>
        <end position="294"/>
    </location>
</feature>
<dbReference type="Proteomes" id="UP000230790">
    <property type="component" value="Unassembled WGS sequence"/>
</dbReference>
<dbReference type="GO" id="GO:0005886">
    <property type="term" value="C:plasma membrane"/>
    <property type="evidence" value="ECO:0007669"/>
    <property type="project" value="UniProtKB-SubCell"/>
</dbReference>
<comment type="pathway">
    <text evidence="8">Quinol/quinone metabolism; menaquinone biosynthesis; menaquinol from 1,4-dihydroxy-2-naphthoate: step 1/2.</text>
</comment>
<keyword evidence="7 8" id="KW-0472">Membrane</keyword>
<feature type="transmembrane region" description="Helical" evidence="8">
    <location>
        <begin position="91"/>
        <end position="111"/>
    </location>
</feature>
<proteinExistence type="inferred from homology"/>
<evidence type="ECO:0000313" key="10">
    <source>
        <dbReference type="EMBL" id="PJF48246.1"/>
    </source>
</evidence>
<dbReference type="CDD" id="cd13962">
    <property type="entry name" value="PT_UbiA_UBIAD1"/>
    <property type="match status" value="1"/>
</dbReference>
<dbReference type="HAMAP" id="MF_01937">
    <property type="entry name" value="MenA_1"/>
    <property type="match status" value="1"/>
</dbReference>
<evidence type="ECO:0000256" key="4">
    <source>
        <dbReference type="ARBA" id="ARBA00022679"/>
    </source>
</evidence>
<dbReference type="PANTHER" id="PTHR13929">
    <property type="entry name" value="1,4-DIHYDROXY-2-NAPHTHOATE OCTAPRENYLTRANSFERASE"/>
    <property type="match status" value="1"/>
</dbReference>
<dbReference type="InterPro" id="IPR000537">
    <property type="entry name" value="UbiA_prenyltransferase"/>
</dbReference>
<evidence type="ECO:0000256" key="9">
    <source>
        <dbReference type="NCBIfam" id="TIGR00751"/>
    </source>
</evidence>
<evidence type="ECO:0000256" key="5">
    <source>
        <dbReference type="ARBA" id="ARBA00022692"/>
    </source>
</evidence>
<dbReference type="PIRSF" id="PIRSF005355">
    <property type="entry name" value="UBIAD1"/>
    <property type="match status" value="1"/>
</dbReference>
<dbReference type="UniPathway" id="UPA00079">
    <property type="reaction ID" value="UER00168"/>
</dbReference>
<evidence type="ECO:0000313" key="11">
    <source>
        <dbReference type="Proteomes" id="UP000230790"/>
    </source>
</evidence>
<comment type="similarity">
    <text evidence="8">Belongs to the MenA family. Type 1 subfamily.</text>
</comment>
<dbReference type="GO" id="GO:0042371">
    <property type="term" value="P:vitamin K biosynthetic process"/>
    <property type="evidence" value="ECO:0007669"/>
    <property type="project" value="TreeGrafter"/>
</dbReference>
<evidence type="ECO:0000256" key="6">
    <source>
        <dbReference type="ARBA" id="ARBA00022989"/>
    </source>
</evidence>
<dbReference type="EMBL" id="PGTN01000020">
    <property type="protein sequence ID" value="PJF48246.1"/>
    <property type="molecule type" value="Genomic_DNA"/>
</dbReference>
<keyword evidence="4 8" id="KW-0808">Transferase</keyword>